<dbReference type="Pfam" id="PF13403">
    <property type="entry name" value="Hint_2"/>
    <property type="match status" value="1"/>
</dbReference>
<dbReference type="AlphaFoldDB" id="A0A5C6S8I3"/>
<protein>
    <submittedName>
        <fullName evidence="2">Hint domain-containing protein</fullName>
    </submittedName>
</protein>
<dbReference type="RefSeq" id="WP_147096205.1">
    <property type="nucleotide sequence ID" value="NZ_JBHUFH010000002.1"/>
</dbReference>
<gene>
    <name evidence="2" type="ORF">FQV27_02355</name>
</gene>
<comment type="caution">
    <text evidence="2">The sequence shown here is derived from an EMBL/GenBank/DDBJ whole genome shotgun (WGS) entry which is preliminary data.</text>
</comment>
<dbReference type="Gene3D" id="2.170.16.10">
    <property type="entry name" value="Hedgehog/Intein (Hint) domain"/>
    <property type="match status" value="1"/>
</dbReference>
<dbReference type="EMBL" id="VOPL01000001">
    <property type="protein sequence ID" value="TXB70720.1"/>
    <property type="molecule type" value="Genomic_DNA"/>
</dbReference>
<keyword evidence="3" id="KW-1185">Reference proteome</keyword>
<dbReference type="InterPro" id="IPR036844">
    <property type="entry name" value="Hint_dom_sf"/>
</dbReference>
<evidence type="ECO:0000313" key="3">
    <source>
        <dbReference type="Proteomes" id="UP000321562"/>
    </source>
</evidence>
<dbReference type="Proteomes" id="UP000321562">
    <property type="component" value="Unassembled WGS sequence"/>
</dbReference>
<evidence type="ECO:0000313" key="2">
    <source>
        <dbReference type="EMBL" id="TXB70720.1"/>
    </source>
</evidence>
<dbReference type="InterPro" id="IPR028992">
    <property type="entry name" value="Hedgehog/Intein_dom"/>
</dbReference>
<name>A0A5C6S8I3_9RHOB</name>
<accession>A0A5C6S8I3</accession>
<dbReference type="SUPFAM" id="SSF51294">
    <property type="entry name" value="Hedgehog/intein (Hint) domain"/>
    <property type="match status" value="1"/>
</dbReference>
<evidence type="ECO:0000259" key="1">
    <source>
        <dbReference type="Pfam" id="PF13403"/>
    </source>
</evidence>
<reference evidence="2 3" key="1">
    <citation type="submission" date="2019-08" db="EMBL/GenBank/DDBJ databases">
        <authorList>
            <person name="Ye J."/>
        </authorList>
    </citation>
    <scope>NUCLEOTIDE SEQUENCE [LARGE SCALE GENOMIC DNA]</scope>
    <source>
        <strain evidence="2 3">TK008</strain>
    </source>
</reference>
<feature type="domain" description="Hedgehog/Intein (Hint)" evidence="1">
    <location>
        <begin position="161"/>
        <end position="307"/>
    </location>
</feature>
<sequence length="366" mass="39589">MVDYNFGGVINANNLFTWISGGTNPGATIDEIGSGLPEATAGQVYRYNGGKKMDLLVRDDDPGFVEGDISQQTLAASATINGTTYINTRITTTGEIEFRDPLTNQTYSVYTGTVGSNSANVASPTQFYIWKNGVEPPANINLTVVSVSQPTSIPYTTLPPPCFCDGTLIDTPTGPRKIEDLAVGDLVNTRSGGAMPIRWIGARRLTAAEIAANDKLRPVILRAGCLGDGIPSRDLRVSRQHRIMLSDARLADLVGSNEALVPAVKLTGLDGVYISDQPEDMTYFHLLLDEHSLLFSEGTWTESLYLGTEFLRNLSPEAREELTLIFPGLLDEGFTYAPAAPLISRRRAVDELLALCKPEPAPDYVS</sequence>
<dbReference type="OrthoDB" id="6305173at2"/>
<proteinExistence type="predicted"/>
<organism evidence="2 3">
    <name type="scientific">Paracoccus aurantiacus</name>
    <dbReference type="NCBI Taxonomy" id="2599412"/>
    <lineage>
        <taxon>Bacteria</taxon>
        <taxon>Pseudomonadati</taxon>
        <taxon>Pseudomonadota</taxon>
        <taxon>Alphaproteobacteria</taxon>
        <taxon>Rhodobacterales</taxon>
        <taxon>Paracoccaceae</taxon>
        <taxon>Paracoccus</taxon>
    </lineage>
</organism>